<evidence type="ECO:0000256" key="1">
    <source>
        <dbReference type="SAM" id="MobiDB-lite"/>
    </source>
</evidence>
<dbReference type="PANTHER" id="PTHR34706">
    <property type="entry name" value="SLR1338 PROTEIN"/>
    <property type="match status" value="1"/>
</dbReference>
<dbReference type="SMART" id="SM00327">
    <property type="entry name" value="VWA"/>
    <property type="match status" value="1"/>
</dbReference>
<keyword evidence="4" id="KW-1185">Reference proteome</keyword>
<sequence>MSEDYRRSFLGSSKLGTFKSKLSRKPSNSDRPTTNSATSQQSSTMNNPFGSPAPATRRPRMSLSPVPPCHHTNGPPTGVEPPPPSYNEAVATPNNTVDAASRRSAVISADSLSTAEDPHAFLAAFDTVFLIDDSGSMAGRSWRETGAALRAIAPVCASHDADGVDVYFLNARNRHPSSAGAIGGGGFHNLRSAAAVEDLFSAVRPGGGTPTGTRIQAILGPYVTAFERAVAAAGGDADAAGVKPVNLIVVTDGVPTDDPESVLLGLARRLDRANAPPYQVGVQFFQVGDEPGAREALLELDDGIAGEVGAGAVRDMVDTTTWDGERGVLTADGILKAVLGGVVKRLDRRRISLEGRRGGRRGAA</sequence>
<feature type="region of interest" description="Disordered" evidence="1">
    <location>
        <begin position="1"/>
        <end position="91"/>
    </location>
</feature>
<gene>
    <name evidence="3" type="ORF">QBC33DRAFT_455466</name>
</gene>
<evidence type="ECO:0000313" key="3">
    <source>
        <dbReference type="EMBL" id="KAK1765509.1"/>
    </source>
</evidence>
<dbReference type="SUPFAM" id="SSF53300">
    <property type="entry name" value="vWA-like"/>
    <property type="match status" value="1"/>
</dbReference>
<feature type="compositionally biased region" description="Low complexity" evidence="1">
    <location>
        <begin position="33"/>
        <end position="47"/>
    </location>
</feature>
<name>A0AAJ0FKG0_9PEZI</name>
<reference evidence="3" key="1">
    <citation type="submission" date="2023-06" db="EMBL/GenBank/DDBJ databases">
        <title>Genome-scale phylogeny and comparative genomics of the fungal order Sordariales.</title>
        <authorList>
            <consortium name="Lawrence Berkeley National Laboratory"/>
            <person name="Hensen N."/>
            <person name="Bonometti L."/>
            <person name="Westerberg I."/>
            <person name="Brannstrom I.O."/>
            <person name="Guillou S."/>
            <person name="Cros-Aarteil S."/>
            <person name="Calhoun S."/>
            <person name="Haridas S."/>
            <person name="Kuo A."/>
            <person name="Mondo S."/>
            <person name="Pangilinan J."/>
            <person name="Riley R."/>
            <person name="Labutti K."/>
            <person name="Andreopoulos B."/>
            <person name="Lipzen A."/>
            <person name="Chen C."/>
            <person name="Yanf M."/>
            <person name="Daum C."/>
            <person name="Ng V."/>
            <person name="Clum A."/>
            <person name="Steindorff A."/>
            <person name="Ohm R."/>
            <person name="Martin F."/>
            <person name="Silar P."/>
            <person name="Natvig D."/>
            <person name="Lalanne C."/>
            <person name="Gautier V."/>
            <person name="Ament-Velasquez S.L."/>
            <person name="Kruys A."/>
            <person name="Hutchinson M.I."/>
            <person name="Powell A.J."/>
            <person name="Barry K."/>
            <person name="Miller A.N."/>
            <person name="Grigoriev I.V."/>
            <person name="Debuchy R."/>
            <person name="Gladieux P."/>
            <person name="Thoren M.H."/>
            <person name="Johannesson H."/>
        </authorList>
    </citation>
    <scope>NUCLEOTIDE SEQUENCE</scope>
    <source>
        <strain evidence="3">8032-3</strain>
    </source>
</reference>
<dbReference type="Gene3D" id="3.40.50.410">
    <property type="entry name" value="von Willebrand factor, type A domain"/>
    <property type="match status" value="1"/>
</dbReference>
<dbReference type="GeneID" id="85307960"/>
<organism evidence="3 4">
    <name type="scientific">Phialemonium atrogriseum</name>
    <dbReference type="NCBI Taxonomy" id="1093897"/>
    <lineage>
        <taxon>Eukaryota</taxon>
        <taxon>Fungi</taxon>
        <taxon>Dikarya</taxon>
        <taxon>Ascomycota</taxon>
        <taxon>Pezizomycotina</taxon>
        <taxon>Sordariomycetes</taxon>
        <taxon>Sordariomycetidae</taxon>
        <taxon>Cephalothecales</taxon>
        <taxon>Cephalothecaceae</taxon>
        <taxon>Phialemonium</taxon>
    </lineage>
</organism>
<dbReference type="InterPro" id="IPR002035">
    <property type="entry name" value="VWF_A"/>
</dbReference>
<evidence type="ECO:0000259" key="2">
    <source>
        <dbReference type="PROSITE" id="PS50234"/>
    </source>
</evidence>
<dbReference type="InterPro" id="IPR036465">
    <property type="entry name" value="vWFA_dom_sf"/>
</dbReference>
<feature type="domain" description="VWFA" evidence="2">
    <location>
        <begin position="126"/>
        <end position="338"/>
    </location>
</feature>
<protein>
    <recommendedName>
        <fullName evidence="2">VWFA domain-containing protein</fullName>
    </recommendedName>
</protein>
<proteinExistence type="predicted"/>
<dbReference type="AlphaFoldDB" id="A0AAJ0FKG0"/>
<dbReference type="Proteomes" id="UP001244011">
    <property type="component" value="Unassembled WGS sequence"/>
</dbReference>
<dbReference type="PANTHER" id="PTHR34706:SF1">
    <property type="entry name" value="VWFA DOMAIN-CONTAINING PROTEIN"/>
    <property type="match status" value="1"/>
</dbReference>
<accession>A0AAJ0FKG0</accession>
<comment type="caution">
    <text evidence="3">The sequence shown here is derived from an EMBL/GenBank/DDBJ whole genome shotgun (WGS) entry which is preliminary data.</text>
</comment>
<dbReference type="EMBL" id="MU839015">
    <property type="protein sequence ID" value="KAK1765509.1"/>
    <property type="molecule type" value="Genomic_DNA"/>
</dbReference>
<evidence type="ECO:0000313" key="4">
    <source>
        <dbReference type="Proteomes" id="UP001244011"/>
    </source>
</evidence>
<dbReference type="PROSITE" id="PS50234">
    <property type="entry name" value="VWFA"/>
    <property type="match status" value="1"/>
</dbReference>
<dbReference type="RefSeq" id="XP_060281722.1">
    <property type="nucleotide sequence ID" value="XM_060424773.1"/>
</dbReference>